<keyword evidence="2" id="KW-1185">Reference proteome</keyword>
<reference evidence="1 2" key="1">
    <citation type="journal article" date="2024" name="Plant Biotechnol. J.">
        <title>Dendrobium thyrsiflorum genome and its molecular insights into genes involved in important horticultural traits.</title>
        <authorList>
            <person name="Chen B."/>
            <person name="Wang J.Y."/>
            <person name="Zheng P.J."/>
            <person name="Li K.L."/>
            <person name="Liang Y.M."/>
            <person name="Chen X.F."/>
            <person name="Zhang C."/>
            <person name="Zhao X."/>
            <person name="He X."/>
            <person name="Zhang G.Q."/>
            <person name="Liu Z.J."/>
            <person name="Xu Q."/>
        </authorList>
    </citation>
    <scope>NUCLEOTIDE SEQUENCE [LARGE SCALE GENOMIC DNA]</scope>
    <source>
        <strain evidence="1">GZMU011</strain>
    </source>
</reference>
<evidence type="ECO:0000313" key="1">
    <source>
        <dbReference type="EMBL" id="KAL0917904.1"/>
    </source>
</evidence>
<dbReference type="Proteomes" id="UP001552299">
    <property type="component" value="Unassembled WGS sequence"/>
</dbReference>
<evidence type="ECO:0000313" key="2">
    <source>
        <dbReference type="Proteomes" id="UP001552299"/>
    </source>
</evidence>
<name>A0ABD0UZ48_DENTH</name>
<dbReference type="EMBL" id="JANQDX010000010">
    <property type="protein sequence ID" value="KAL0917904.1"/>
    <property type="molecule type" value="Genomic_DNA"/>
</dbReference>
<organism evidence="1 2">
    <name type="scientific">Dendrobium thyrsiflorum</name>
    <name type="common">Pinecone-like raceme dendrobium</name>
    <name type="synonym">Orchid</name>
    <dbReference type="NCBI Taxonomy" id="117978"/>
    <lineage>
        <taxon>Eukaryota</taxon>
        <taxon>Viridiplantae</taxon>
        <taxon>Streptophyta</taxon>
        <taxon>Embryophyta</taxon>
        <taxon>Tracheophyta</taxon>
        <taxon>Spermatophyta</taxon>
        <taxon>Magnoliopsida</taxon>
        <taxon>Liliopsida</taxon>
        <taxon>Asparagales</taxon>
        <taxon>Orchidaceae</taxon>
        <taxon>Epidendroideae</taxon>
        <taxon>Malaxideae</taxon>
        <taxon>Dendrobiinae</taxon>
        <taxon>Dendrobium</taxon>
    </lineage>
</organism>
<gene>
    <name evidence="1" type="ORF">M5K25_013010</name>
</gene>
<dbReference type="AlphaFoldDB" id="A0ABD0UZ48"/>
<accession>A0ABD0UZ48</accession>
<protein>
    <submittedName>
        <fullName evidence="1">Uncharacterized protein</fullName>
    </submittedName>
</protein>
<comment type="caution">
    <text evidence="1">The sequence shown here is derived from an EMBL/GenBank/DDBJ whole genome shotgun (WGS) entry which is preliminary data.</text>
</comment>
<sequence length="93" mass="10549">MSIGVQIIGMPQHRIEHSSTATLNFYNALMEQLSKLVPTWPKDGRVKHMVSFNSEGAPKFEAVDKQNRAGKETNYEAAEKLHLLEKREANIKL</sequence>
<proteinExistence type="predicted"/>